<protein>
    <submittedName>
        <fullName evidence="1">Uncharacterized protein</fullName>
    </submittedName>
</protein>
<accession>A0A411B7A3</accession>
<organism evidence="1 2">
    <name type="scientific">Enterococcus phage EfsSzw-1</name>
    <dbReference type="NCBI Taxonomy" id="2419745"/>
    <lineage>
        <taxon>Viruses</taxon>
        <taxon>Duplodnaviria</taxon>
        <taxon>Heunggongvirae</taxon>
        <taxon>Uroviricota</taxon>
        <taxon>Caudoviricetes</taxon>
        <taxon>Herelleviridae</taxon>
        <taxon>Brockvirinae</taxon>
        <taxon>Schiekvirus</taxon>
        <taxon>Schiekvirus Efsszw1</taxon>
    </lineage>
</organism>
<sequence length="226" mass="26254">MPIAFEDCFNLEKYYKARDYAMNLAWSKEHGNKLNEEPFYFDIFKFKEGDIVEVVDPTLGLTHSPWHGVTLEDYRKAIAWEFRDSGVASIGRKYVIAKVTYPDVEGSLPVNMLGQEVNPLGIPTIHVYIDRPDELDKLNPFAKKVSMTTVHYFKIRPVPTKEDLDLNKLSYDKLARYTELVNEYNMVINARAHQDRIEQGILDLFGITKRNKEEVLDMIKEKMGEE</sequence>
<evidence type="ECO:0000313" key="1">
    <source>
        <dbReference type="EMBL" id="QAX97503.1"/>
    </source>
</evidence>
<keyword evidence="2" id="KW-1185">Reference proteome</keyword>
<dbReference type="EMBL" id="MH791397">
    <property type="protein sequence ID" value="QAX97503.1"/>
    <property type="molecule type" value="Genomic_DNA"/>
</dbReference>
<dbReference type="Proteomes" id="UP000289690">
    <property type="component" value="Segment"/>
</dbReference>
<gene>
    <name evidence="1" type="ORF">EfsSzw1_29</name>
</gene>
<evidence type="ECO:0000313" key="2">
    <source>
        <dbReference type="Proteomes" id="UP000289690"/>
    </source>
</evidence>
<reference evidence="1 2" key="1">
    <citation type="submission" date="2018-08" db="EMBL/GenBank/DDBJ databases">
        <title>EfsSzw_1, Complete genome sequences of 3 novel enterobacteria, Pakpunavirus like phages.</title>
        <authorList>
            <person name="Yuan S."/>
            <person name="Ma Y."/>
            <person name="Liu Q."/>
        </authorList>
    </citation>
    <scope>NUCLEOTIDE SEQUENCE [LARGE SCALE GENOMIC DNA]</scope>
</reference>
<name>A0A411B7A3_9CAUD</name>
<proteinExistence type="predicted"/>